<dbReference type="RefSeq" id="WP_138282100.1">
    <property type="nucleotide sequence ID" value="NZ_BMGE01000003.1"/>
</dbReference>
<proteinExistence type="predicted"/>
<comment type="caution">
    <text evidence="1">The sequence shown here is derived from an EMBL/GenBank/DDBJ whole genome shotgun (WGS) entry which is preliminary data.</text>
</comment>
<gene>
    <name evidence="1" type="ORF">FEM55_14620</name>
</gene>
<name>A0A5R9KAZ0_9BACT</name>
<protein>
    <submittedName>
        <fullName evidence="1">Uncharacterized protein</fullName>
    </submittedName>
</protein>
<organism evidence="1 2">
    <name type="scientific">Dyadobacter sediminis</name>
    <dbReference type="NCBI Taxonomy" id="1493691"/>
    <lineage>
        <taxon>Bacteria</taxon>
        <taxon>Pseudomonadati</taxon>
        <taxon>Bacteroidota</taxon>
        <taxon>Cytophagia</taxon>
        <taxon>Cytophagales</taxon>
        <taxon>Spirosomataceae</taxon>
        <taxon>Dyadobacter</taxon>
    </lineage>
</organism>
<evidence type="ECO:0000313" key="1">
    <source>
        <dbReference type="EMBL" id="TLU91991.1"/>
    </source>
</evidence>
<accession>A0A5R9KAZ0</accession>
<evidence type="ECO:0000313" key="2">
    <source>
        <dbReference type="Proteomes" id="UP000309788"/>
    </source>
</evidence>
<keyword evidence="2" id="KW-1185">Reference proteome</keyword>
<sequence length="136" mass="14882">MKVEKQVGWIKGLNGIGNVFELSHNGKYLLACIWQDNKFHFLDAGSLIEEINQGTASLAEIRESYLHGSAVPINADGSLTVSNPDGWQRLYQPATGNSTEATENLADELNFPVSISFTGSVKVKLEGLSQILKFIE</sequence>
<reference evidence="1 2" key="1">
    <citation type="submission" date="2019-05" db="EMBL/GenBank/DDBJ databases">
        <authorList>
            <person name="Qu J.-H."/>
        </authorList>
    </citation>
    <scope>NUCLEOTIDE SEQUENCE [LARGE SCALE GENOMIC DNA]</scope>
    <source>
        <strain evidence="1 2">Z12</strain>
    </source>
</reference>
<dbReference type="AlphaFoldDB" id="A0A5R9KAZ0"/>
<dbReference type="EMBL" id="VCEI01000025">
    <property type="protein sequence ID" value="TLU91991.1"/>
    <property type="molecule type" value="Genomic_DNA"/>
</dbReference>
<dbReference type="Proteomes" id="UP000309788">
    <property type="component" value="Unassembled WGS sequence"/>
</dbReference>